<name>A0A7V5PMN6_CALAY</name>
<reference evidence="1" key="1">
    <citation type="journal article" date="2020" name="mSystems">
        <title>Genome- and Community-Level Interaction Insights into Carbon Utilization and Element Cycling Functions of Hydrothermarchaeota in Hydrothermal Sediment.</title>
        <authorList>
            <person name="Zhou Z."/>
            <person name="Liu Y."/>
            <person name="Xu W."/>
            <person name="Pan J."/>
            <person name="Luo Z.H."/>
            <person name="Li M."/>
        </authorList>
    </citation>
    <scope>NUCLEOTIDE SEQUENCE [LARGE SCALE GENOMIC DNA]</scope>
    <source>
        <strain evidence="1">HyVt-527</strain>
    </source>
</reference>
<evidence type="ECO:0000313" key="1">
    <source>
        <dbReference type="EMBL" id="HHJ51896.1"/>
    </source>
</evidence>
<dbReference type="InterPro" id="IPR013783">
    <property type="entry name" value="Ig-like_fold"/>
</dbReference>
<sequence length="714" mass="81156">MKKVVTQFFIALFVIGIVQAQIEGTAKRYIRVGSLQSHFTAYGSERAWTGKYYAGLIWPADYQLQDNAVIKRTWLACDDFTDDRGTHWEKYGIYFSAADVERTLFPIKLEESAKFEIPIVYVDGNNLSNVYMGDYDYINPDQIPDRIVTNVVNTSMGLTMTRRIYAFSQQYHDNYFIKEFIFKNTGNTDYDDEIELHKDLKGVYVSWGTRYSACREAGKYIGGQSWGMHLVVTRRGETYPQYYQTPIDESTPLSSLEWLRAAFGWAGQNKANKYDNIGAPDYLNYGRLTAVQHAGLVTLHVDKSVTDRDDDPYQPSVLGWHAGDTYPGRGALTAGSMKELYTMLQGHPYQGKGGTDRFDETYITTITNQVDPKTIHGDDGGTNIWFVYGPFDIPFGDSIRIVEAEGISGLSRTMAENIGRRWKKAYDNPSDQGPFTLPDGSTTKDKDVFKNLWVFTGKDSIMKTFSRAKRNFDSDFNIPQPPYPPQLFEVTSGGDKIFLKWTASPSEEDPDFGGYRIYRAVGKPDTSYSEIFACGYNTDNPEIVHEYEDKSANRGYSYYYYIVAFNDGSNNTDGITNPTGELQSGRFYTRATEPAYLKRMPGKDLKGIRIAPNPFSIKARDFNYPGEEDKIGFLNVPAYCQIKIYTERGDLIKTINHDDGSGDEYWNAVTESRQVVVSGLYIAYIEVTKDYYDADKKLLYKKGDSIIKKFVVVR</sequence>
<dbReference type="Gene3D" id="2.60.40.10">
    <property type="entry name" value="Immunoglobulins"/>
    <property type="match status" value="1"/>
</dbReference>
<dbReference type="AlphaFoldDB" id="A0A7V5PMN6"/>
<comment type="caution">
    <text evidence="1">The sequence shown here is derived from an EMBL/GenBank/DDBJ whole genome shotgun (WGS) entry which is preliminary data.</text>
</comment>
<gene>
    <name evidence="1" type="ORF">ENJ89_01765</name>
</gene>
<proteinExistence type="predicted"/>
<accession>A0A7V5PMN6</accession>
<dbReference type="SUPFAM" id="SSF49265">
    <property type="entry name" value="Fibronectin type III"/>
    <property type="match status" value="1"/>
</dbReference>
<dbReference type="InterPro" id="IPR036116">
    <property type="entry name" value="FN3_sf"/>
</dbReference>
<dbReference type="Proteomes" id="UP000886124">
    <property type="component" value="Unassembled WGS sequence"/>
</dbReference>
<dbReference type="EMBL" id="DROD01000128">
    <property type="protein sequence ID" value="HHJ51896.1"/>
    <property type="molecule type" value="Genomic_DNA"/>
</dbReference>
<organism evidence="1">
    <name type="scientific">Caldithrix abyssi</name>
    <dbReference type="NCBI Taxonomy" id="187145"/>
    <lineage>
        <taxon>Bacteria</taxon>
        <taxon>Pseudomonadati</taxon>
        <taxon>Calditrichota</taxon>
        <taxon>Calditrichia</taxon>
        <taxon>Calditrichales</taxon>
        <taxon>Calditrichaceae</taxon>
        <taxon>Caldithrix</taxon>
    </lineage>
</organism>
<protein>
    <submittedName>
        <fullName evidence="1">Fibronectin</fullName>
    </submittedName>
</protein>